<evidence type="ECO:0000256" key="5">
    <source>
        <dbReference type="ARBA" id="ARBA00022833"/>
    </source>
</evidence>
<evidence type="ECO:0000256" key="1">
    <source>
        <dbReference type="ARBA" id="ARBA00004123"/>
    </source>
</evidence>
<feature type="region of interest" description="Disordered" evidence="8">
    <location>
        <begin position="330"/>
        <end position="363"/>
    </location>
</feature>
<gene>
    <name evidence="10" type="ORF">WA026_000836</name>
</gene>
<keyword evidence="4 7" id="KW-0863">Zinc-finger</keyword>
<evidence type="ECO:0000313" key="10">
    <source>
        <dbReference type="EMBL" id="KAK9888602.1"/>
    </source>
</evidence>
<dbReference type="PROSITE" id="PS00028">
    <property type="entry name" value="ZINC_FINGER_C2H2_1"/>
    <property type="match status" value="5"/>
</dbReference>
<keyword evidence="11" id="KW-1185">Reference proteome</keyword>
<feature type="compositionally biased region" description="Basic and acidic residues" evidence="8">
    <location>
        <begin position="1271"/>
        <end position="1284"/>
    </location>
</feature>
<feature type="compositionally biased region" description="Basic and acidic residues" evidence="8">
    <location>
        <begin position="1294"/>
        <end position="1317"/>
    </location>
</feature>
<accession>A0AAW1V8H4</accession>
<feature type="region of interest" description="Disordered" evidence="8">
    <location>
        <begin position="1197"/>
        <end position="1365"/>
    </location>
</feature>
<evidence type="ECO:0000256" key="7">
    <source>
        <dbReference type="PROSITE-ProRule" id="PRU00042"/>
    </source>
</evidence>
<feature type="compositionally biased region" description="Polar residues" evidence="8">
    <location>
        <begin position="225"/>
        <end position="300"/>
    </location>
</feature>
<dbReference type="Proteomes" id="UP001431783">
    <property type="component" value="Unassembled WGS sequence"/>
</dbReference>
<evidence type="ECO:0000256" key="4">
    <source>
        <dbReference type="ARBA" id="ARBA00022771"/>
    </source>
</evidence>
<sequence length="1725" mass="193617">MPKTKRPLETTRISSRRQASKEALKQMQLLLDDEEDDAFVVPDDDDSDKDVRLELHKRKTVSPIIEPPPKKKYKLSHRKSSDGNDRDVIVLKSISNSNYVPKENTLELECFVEELTDCQIEMRKKIELEEKELQAKLDELMKGKHAEVVYKGEFSSAIEVNELISNSKKSFFKPNQLPQLGSHIDESAPAYQLVMDPRLGIIVGTVQKNPTPSQMPPPLTKGKLQLSSAVKSVATIPQSQSSPTTRNMRSRRGTASTPPTPIQTRANNAMPTRQNNVTPNKSNAPTKGNSVTPARSNIATPSRGSNSVSNRGGTVFPTRSSSMLTRATLQVASPSSPTPPVVQTRGMKTVSASTVQTRNSKISPTGKRLVANVPLDKPKQVVDLTSDDNRNQVDNREISFNKLQGKTYPSLIVVARPHLRVTDLVADRSKLDSKVKSVLMHPPTKFTEWLIQQGLVRAEQKCPLHNNTQLKLGMYSDVSKFPFSGGYVWISECCPQRFISVFNGSIFEGSPNPPMVMLKLIYHWSCQTNVQNVTQWVKVDNLYVKGVYTWLRGVCTLAIQSRIRQLGGPGNKIEVGVISLGTTSHDGSQRQVKVEVLGILESSTKCLRLRAIEPMPDGDRNFRKKFSKILEPILQWVHPASTIVTDLTVDKTTLHHMGFGNVIQTTSNDYNNSNRTIMEYLRRIVPRMFQNTLSLLSRQIIQQFLDELVWREWFGVTAQQAFDNIISHLAEQTRTNNQPSLVLRLNKVAGNPFKCWNATPGASQATTSTPALATTNQTPIATTSTPAKTTVSEIKRYGRGRKSNSPQVPVVQERPNKPVSPDVPEQMVPLEKYYYGIIESFEAPPKNVNLSMKCPFCKSTFDNNLQLQNHLFKHAHNVSDDAYLCRYCLTSVSTANELLYHVNKCHPGETKFANGFVCLICEAHYVNPFVLGKHMSKEHSPHELPYECGSCSFRCSNHKQIIDHFYVKHDGGTTIQCPFCLKSTTIWSGGRNIAQNMHYFIQHLQKHQKKQLAKKCGKCNLWFVQKDILKEHQVKMHVSLRGRLGLVPCSSPRNGVMVPKSKMDKNPCDAEIINFASLYYNIPGNSLCKECDQTITSPKHFPSFDSCQNPNCQYSTCCSNAMMTHNAKCKGLNSVIPPEQLPFEMFCVCGHKDSDGNSMARHLATCEKKSAYSSQAEAKSATVMHSMLDILGLVRKPEEAASSKSKEKEEVPSFSSKPEDKASIENVENSNKISLTVDDNEDKTDSGKDSNMVKENTSSSGADEFAPTDSLTKHVEENLLHTEDKEVDEPMEVISEKENTPDSLRKNIEDNSLHTEDKEVDEPMEVISEKENTLDSSRKTIEDNSLHTEDKEVDEPIKELSEKESTLENRILDNSTKTEEIEIINSERSVNISKQDINFKKIESGLDIENENKNLESQTENQEKIIESENEMEEVVNIEPERENPLSNLDNAEKESCNTAEFETVPSTIGDNSETNEKESKNKNFIRNLVEDEQNIFENDESMSCKNDKIVNTTEENSKNQNCPEANESDVLQNNVELGIVVHNDCNYEKGERKTDENVEHTEEENTGIESKMDEIFKETKTADAESSDDIHMTNESEKIEEIDNTGLADNDRLDVHSLNDQSENETELCKEADEQISNTENSEKEIITTSCDSKNICFQEIESSNINENNCKRSNEMEFCEESASDKLNESALNDILSASNNVTPIDVDLDSELTEVGAPMEVE</sequence>
<feature type="compositionally biased region" description="Basic and acidic residues" evidence="8">
    <location>
        <begin position="1327"/>
        <end position="1365"/>
    </location>
</feature>
<feature type="domain" description="C2H2-type" evidence="9">
    <location>
        <begin position="883"/>
        <end position="911"/>
    </location>
</feature>
<evidence type="ECO:0000313" key="11">
    <source>
        <dbReference type="Proteomes" id="UP001431783"/>
    </source>
</evidence>
<dbReference type="Pfam" id="PF25429">
    <property type="entry name" value="zf-POGZ"/>
    <property type="match status" value="1"/>
</dbReference>
<dbReference type="InterPro" id="IPR057618">
    <property type="entry name" value="Znf_POGZ/Z280C-D-like"/>
</dbReference>
<evidence type="ECO:0000256" key="2">
    <source>
        <dbReference type="ARBA" id="ARBA00022723"/>
    </source>
</evidence>
<dbReference type="GO" id="GO:0008270">
    <property type="term" value="F:zinc ion binding"/>
    <property type="evidence" value="ECO:0007669"/>
    <property type="project" value="UniProtKB-KW"/>
</dbReference>
<evidence type="ECO:0000259" key="9">
    <source>
        <dbReference type="PROSITE" id="PS50157"/>
    </source>
</evidence>
<feature type="domain" description="C2H2-type" evidence="9">
    <location>
        <begin position="1014"/>
        <end position="1042"/>
    </location>
</feature>
<dbReference type="InterPro" id="IPR050888">
    <property type="entry name" value="ZnF_C2H2-type_TF"/>
</dbReference>
<dbReference type="EMBL" id="JARQZJ010000121">
    <property type="protein sequence ID" value="KAK9888602.1"/>
    <property type="molecule type" value="Genomic_DNA"/>
</dbReference>
<dbReference type="InterPro" id="IPR013087">
    <property type="entry name" value="Znf_C2H2_type"/>
</dbReference>
<dbReference type="GO" id="GO:0003677">
    <property type="term" value="F:DNA binding"/>
    <property type="evidence" value="ECO:0007669"/>
    <property type="project" value="UniProtKB-KW"/>
</dbReference>
<comment type="caution">
    <text evidence="10">The sequence shown here is derived from an EMBL/GenBank/DDBJ whole genome shotgun (WGS) entry which is preliminary data.</text>
</comment>
<name>A0AAW1V8H4_9CUCU</name>
<feature type="compositionally biased region" description="Polar residues" evidence="8">
    <location>
        <begin position="350"/>
        <end position="363"/>
    </location>
</feature>
<feature type="region of interest" description="Disordered" evidence="8">
    <location>
        <begin position="207"/>
        <end position="318"/>
    </location>
</feature>
<dbReference type="PANTHER" id="PTHR24406">
    <property type="entry name" value="TRANSCRIPTIONAL REPRESSOR CTCFL-RELATED"/>
    <property type="match status" value="1"/>
</dbReference>
<dbReference type="SMART" id="SM00355">
    <property type="entry name" value="ZnF_C2H2"/>
    <property type="match status" value="6"/>
</dbReference>
<keyword evidence="2" id="KW-0479">Metal-binding</keyword>
<feature type="region of interest" description="Disordered" evidence="8">
    <location>
        <begin position="1440"/>
        <end position="1485"/>
    </location>
</feature>
<evidence type="ECO:0000256" key="3">
    <source>
        <dbReference type="ARBA" id="ARBA00022737"/>
    </source>
</evidence>
<keyword evidence="5" id="KW-0862">Zinc</keyword>
<dbReference type="Gene3D" id="3.30.160.60">
    <property type="entry name" value="Classic Zinc Finger"/>
    <property type="match status" value="2"/>
</dbReference>
<feature type="compositionally biased region" description="Basic and acidic residues" evidence="8">
    <location>
        <begin position="1243"/>
        <end position="1252"/>
    </location>
</feature>
<feature type="region of interest" description="Disordered" evidence="8">
    <location>
        <begin position="61"/>
        <end position="82"/>
    </location>
</feature>
<evidence type="ECO:0000256" key="6">
    <source>
        <dbReference type="ARBA" id="ARBA00023242"/>
    </source>
</evidence>
<dbReference type="PROSITE" id="PS50157">
    <property type="entry name" value="ZINC_FINGER_C2H2_2"/>
    <property type="match status" value="2"/>
</dbReference>
<feature type="region of interest" description="Disordered" evidence="8">
    <location>
        <begin position="1"/>
        <end position="21"/>
    </location>
</feature>
<keyword evidence="6" id="KW-0539">Nucleus</keyword>
<proteinExistence type="predicted"/>
<organism evidence="10 11">
    <name type="scientific">Henosepilachna vigintioctopunctata</name>
    <dbReference type="NCBI Taxonomy" id="420089"/>
    <lineage>
        <taxon>Eukaryota</taxon>
        <taxon>Metazoa</taxon>
        <taxon>Ecdysozoa</taxon>
        <taxon>Arthropoda</taxon>
        <taxon>Hexapoda</taxon>
        <taxon>Insecta</taxon>
        <taxon>Pterygota</taxon>
        <taxon>Neoptera</taxon>
        <taxon>Endopterygota</taxon>
        <taxon>Coleoptera</taxon>
        <taxon>Polyphaga</taxon>
        <taxon>Cucujiformia</taxon>
        <taxon>Coccinelloidea</taxon>
        <taxon>Coccinellidae</taxon>
        <taxon>Epilachninae</taxon>
        <taxon>Epilachnini</taxon>
        <taxon>Henosepilachna</taxon>
    </lineage>
</organism>
<reference evidence="10 11" key="1">
    <citation type="submission" date="2023-03" db="EMBL/GenBank/DDBJ databases">
        <title>Genome insight into feeding habits of ladybird beetles.</title>
        <authorList>
            <person name="Li H.-S."/>
            <person name="Huang Y.-H."/>
            <person name="Pang H."/>
        </authorList>
    </citation>
    <scope>NUCLEOTIDE SEQUENCE [LARGE SCALE GENOMIC DNA]</scope>
    <source>
        <strain evidence="10">SYSU_2023b</strain>
        <tissue evidence="10">Whole body</tissue>
    </source>
</reference>
<protein>
    <recommendedName>
        <fullName evidence="9">C2H2-type domain-containing protein</fullName>
    </recommendedName>
</protein>
<feature type="compositionally biased region" description="Basic and acidic residues" evidence="8">
    <location>
        <begin position="1197"/>
        <end position="1223"/>
    </location>
</feature>
<keyword evidence="3" id="KW-0677">Repeat</keyword>
<dbReference type="GO" id="GO:0005634">
    <property type="term" value="C:nucleus"/>
    <property type="evidence" value="ECO:0007669"/>
    <property type="project" value="UniProtKB-SubCell"/>
</dbReference>
<evidence type="ECO:0000256" key="8">
    <source>
        <dbReference type="SAM" id="MobiDB-lite"/>
    </source>
</evidence>
<feature type="compositionally biased region" description="Polar residues" evidence="8">
    <location>
        <begin position="1457"/>
        <end position="1473"/>
    </location>
</feature>
<comment type="subcellular location">
    <subcellularLocation>
        <location evidence="1">Nucleus</location>
    </subcellularLocation>
</comment>
<feature type="compositionally biased region" description="Low complexity" evidence="8">
    <location>
        <begin position="302"/>
        <end position="313"/>
    </location>
</feature>
<feature type="region of interest" description="Disordered" evidence="8">
    <location>
        <begin position="799"/>
        <end position="823"/>
    </location>
</feature>